<feature type="binding site" evidence="4">
    <location>
        <begin position="135"/>
        <end position="143"/>
    </location>
    <ligand>
        <name>ATP</name>
        <dbReference type="ChEBI" id="CHEBI:30616"/>
    </ligand>
</feature>
<dbReference type="GO" id="GO:0035999">
    <property type="term" value="P:tetrahydrofolate interconversion"/>
    <property type="evidence" value="ECO:0007669"/>
    <property type="project" value="TreeGrafter"/>
</dbReference>
<dbReference type="GO" id="GO:0009396">
    <property type="term" value="P:folic acid-containing compound biosynthetic process"/>
    <property type="evidence" value="ECO:0007669"/>
    <property type="project" value="TreeGrafter"/>
</dbReference>
<comment type="similarity">
    <text evidence="1 5">Belongs to the 5-formyltetrahydrofolate cyclo-ligase family.</text>
</comment>
<evidence type="ECO:0000256" key="4">
    <source>
        <dbReference type="PIRSR" id="PIRSR006806-1"/>
    </source>
</evidence>
<feature type="binding site" evidence="4">
    <location>
        <position position="55"/>
    </location>
    <ligand>
        <name>substrate</name>
    </ligand>
</feature>
<keyword evidence="7" id="KW-1185">Reference proteome</keyword>
<gene>
    <name evidence="6" type="ORF">BCY91_01570</name>
</gene>
<dbReference type="PIRSF" id="PIRSF006806">
    <property type="entry name" value="FTHF_cligase"/>
    <property type="match status" value="1"/>
</dbReference>
<feature type="binding site" evidence="4">
    <location>
        <position position="48"/>
    </location>
    <ligand>
        <name>substrate</name>
    </ligand>
</feature>
<dbReference type="Pfam" id="PF01812">
    <property type="entry name" value="5-FTHF_cyc-lig"/>
    <property type="match status" value="1"/>
</dbReference>
<proteinExistence type="inferred from homology"/>
<evidence type="ECO:0000256" key="5">
    <source>
        <dbReference type="RuleBase" id="RU361279"/>
    </source>
</evidence>
<dbReference type="InterPro" id="IPR002698">
    <property type="entry name" value="FTHF_cligase"/>
</dbReference>
<dbReference type="PANTHER" id="PTHR23407:SF1">
    <property type="entry name" value="5-FORMYLTETRAHYDROFOLATE CYCLO-LIGASE"/>
    <property type="match status" value="1"/>
</dbReference>
<comment type="catalytic activity">
    <reaction evidence="5">
        <text>(6S)-5-formyl-5,6,7,8-tetrahydrofolate + ATP = (6R)-5,10-methenyltetrahydrofolate + ADP + phosphate</text>
        <dbReference type="Rhea" id="RHEA:10488"/>
        <dbReference type="ChEBI" id="CHEBI:30616"/>
        <dbReference type="ChEBI" id="CHEBI:43474"/>
        <dbReference type="ChEBI" id="CHEBI:57455"/>
        <dbReference type="ChEBI" id="CHEBI:57457"/>
        <dbReference type="ChEBI" id="CHEBI:456216"/>
        <dbReference type="EC" id="6.3.3.2"/>
    </reaction>
</comment>
<dbReference type="GO" id="GO:0005524">
    <property type="term" value="F:ATP binding"/>
    <property type="evidence" value="ECO:0007669"/>
    <property type="project" value="UniProtKB-KW"/>
</dbReference>
<dbReference type="GO" id="GO:0030272">
    <property type="term" value="F:5-formyltetrahydrofolate cyclo-ligase activity"/>
    <property type="evidence" value="ECO:0007669"/>
    <property type="project" value="UniProtKB-EC"/>
</dbReference>
<dbReference type="Gene3D" id="3.40.50.10420">
    <property type="entry name" value="NagB/RpiA/CoA transferase-like"/>
    <property type="match status" value="1"/>
</dbReference>
<dbReference type="AlphaFoldDB" id="A0A419SBX6"/>
<dbReference type="PANTHER" id="PTHR23407">
    <property type="entry name" value="ATPASE INHIBITOR/5-FORMYLTETRAHYDROFOLATE CYCLO-LIGASE"/>
    <property type="match status" value="1"/>
</dbReference>
<dbReference type="SUPFAM" id="SSF100950">
    <property type="entry name" value="NagB/RpiA/CoA transferase-like"/>
    <property type="match status" value="1"/>
</dbReference>
<dbReference type="GO" id="GO:0046872">
    <property type="term" value="F:metal ion binding"/>
    <property type="evidence" value="ECO:0007669"/>
    <property type="project" value="UniProtKB-KW"/>
</dbReference>
<dbReference type="Proteomes" id="UP000283433">
    <property type="component" value="Unassembled WGS sequence"/>
</dbReference>
<keyword evidence="5" id="KW-0479">Metal-binding</keyword>
<evidence type="ECO:0000256" key="3">
    <source>
        <dbReference type="ARBA" id="ARBA00022840"/>
    </source>
</evidence>
<accession>A0A419SBX6</accession>
<keyword evidence="3 4" id="KW-0067">ATP-binding</keyword>
<evidence type="ECO:0000256" key="1">
    <source>
        <dbReference type="ARBA" id="ARBA00010638"/>
    </source>
</evidence>
<evidence type="ECO:0000313" key="7">
    <source>
        <dbReference type="Proteomes" id="UP000283433"/>
    </source>
</evidence>
<dbReference type="InterPro" id="IPR037171">
    <property type="entry name" value="NagB/RpiA_transferase-like"/>
</dbReference>
<reference evidence="6 7" key="1">
    <citation type="submission" date="2016-07" db="EMBL/GenBank/DDBJ databases">
        <title>Genome of Pelobium manganitolerans.</title>
        <authorList>
            <person name="Wu S."/>
            <person name="Wang G."/>
        </authorList>
    </citation>
    <scope>NUCLEOTIDE SEQUENCE [LARGE SCALE GENOMIC DNA]</scope>
    <source>
        <strain evidence="6 7">YS-25</strain>
    </source>
</reference>
<dbReference type="EMBL" id="MBTA01000001">
    <property type="protein sequence ID" value="RKD20334.1"/>
    <property type="molecule type" value="Genomic_DNA"/>
</dbReference>
<organism evidence="6 7">
    <name type="scientific">Pelobium manganitolerans</name>
    <dbReference type="NCBI Taxonomy" id="1842495"/>
    <lineage>
        <taxon>Bacteria</taxon>
        <taxon>Pseudomonadati</taxon>
        <taxon>Bacteroidota</taxon>
        <taxon>Sphingobacteriia</taxon>
        <taxon>Sphingobacteriales</taxon>
        <taxon>Sphingobacteriaceae</taxon>
        <taxon>Pelobium</taxon>
    </lineage>
</organism>
<dbReference type="NCBIfam" id="TIGR02727">
    <property type="entry name" value="MTHFS_bact"/>
    <property type="match status" value="1"/>
</dbReference>
<dbReference type="OrthoDB" id="9801938at2"/>
<protein>
    <recommendedName>
        <fullName evidence="5">5-formyltetrahydrofolate cyclo-ligase</fullName>
        <ecNumber evidence="5">6.3.3.2</ecNumber>
    </recommendedName>
</protein>
<keyword evidence="2 4" id="KW-0547">Nucleotide-binding</keyword>
<name>A0A419SBX6_9SPHI</name>
<evidence type="ECO:0000313" key="6">
    <source>
        <dbReference type="EMBL" id="RKD20334.1"/>
    </source>
</evidence>
<feature type="binding site" evidence="4">
    <location>
        <begin position="3"/>
        <end position="7"/>
    </location>
    <ligand>
        <name>ATP</name>
        <dbReference type="ChEBI" id="CHEBI:30616"/>
    </ligand>
</feature>
<keyword evidence="5" id="KW-0460">Magnesium</keyword>
<dbReference type="EC" id="6.3.3.2" evidence="5"/>
<sequence>MEKQQLREKVLLQRQQLSKSDFWRLNDELLTKLQQFNWSRVKVLHLFLPIVERKEVDTFEFINYFKTEQAHMKLAVPRCHYKTRQMDAVLFDPETTVLAKNKHQIPEPLYGELLEPQQIDAVIIPLLTFDLLGHRVGYGGGFYDRFLERCRPDVLKIGVSLFEPIEKIFNTHEQDVLLSHCITPTHTYFFGNLN</sequence>
<dbReference type="RefSeq" id="WP_120180251.1">
    <property type="nucleotide sequence ID" value="NZ_MBTA01000001.1"/>
</dbReference>
<comment type="cofactor">
    <cofactor evidence="5">
        <name>Mg(2+)</name>
        <dbReference type="ChEBI" id="CHEBI:18420"/>
    </cofactor>
</comment>
<comment type="caution">
    <text evidence="6">The sequence shown here is derived from an EMBL/GenBank/DDBJ whole genome shotgun (WGS) entry which is preliminary data.</text>
</comment>
<keyword evidence="6" id="KW-0436">Ligase</keyword>
<evidence type="ECO:0000256" key="2">
    <source>
        <dbReference type="ARBA" id="ARBA00022741"/>
    </source>
</evidence>
<dbReference type="InterPro" id="IPR024185">
    <property type="entry name" value="FTHF_cligase-like_sf"/>
</dbReference>